<dbReference type="GeneID" id="60254622"/>
<keyword evidence="1" id="KW-0812">Transmembrane</keyword>
<keyword evidence="1" id="KW-0472">Membrane</keyword>
<dbReference type="AlphaFoldDB" id="A0A2V2A4X5"/>
<name>A0A2V2A4X5_PSYIM</name>
<organism evidence="2 3">
    <name type="scientific">Psychrobacter immobilis</name>
    <dbReference type="NCBI Taxonomy" id="498"/>
    <lineage>
        <taxon>Bacteria</taxon>
        <taxon>Pseudomonadati</taxon>
        <taxon>Pseudomonadota</taxon>
        <taxon>Gammaproteobacteria</taxon>
        <taxon>Moraxellales</taxon>
        <taxon>Moraxellaceae</taxon>
        <taxon>Psychrobacter</taxon>
    </lineage>
</organism>
<evidence type="ECO:0000313" key="2">
    <source>
        <dbReference type="EMBL" id="PWK14146.1"/>
    </source>
</evidence>
<dbReference type="EMBL" id="QGGM01000003">
    <property type="protein sequence ID" value="PWK14146.1"/>
    <property type="molecule type" value="Genomic_DNA"/>
</dbReference>
<gene>
    <name evidence="2" type="ORF">C8D84_103172</name>
</gene>
<protein>
    <submittedName>
        <fullName evidence="2">Uncharacterized protein</fullName>
    </submittedName>
</protein>
<keyword evidence="1" id="KW-1133">Transmembrane helix</keyword>
<proteinExistence type="predicted"/>
<dbReference type="RefSeq" id="WP_109590325.1">
    <property type="nucleotide sequence ID" value="NZ_CAJGZY010000003.1"/>
</dbReference>
<sequence length="90" mass="9858">MKTFCPNCHSSATYQVSHQEMTDAIHELSETTAIIGMSIGLCRSLKIHTSVGIIAGTVLSVLIHMARSNDSNALSYQPYCCQNCQHIFTP</sequence>
<accession>A0A2V2A4X5</accession>
<feature type="transmembrane region" description="Helical" evidence="1">
    <location>
        <begin position="47"/>
        <end position="66"/>
    </location>
</feature>
<comment type="caution">
    <text evidence="2">The sequence shown here is derived from an EMBL/GenBank/DDBJ whole genome shotgun (WGS) entry which is preliminary data.</text>
</comment>
<evidence type="ECO:0000256" key="1">
    <source>
        <dbReference type="SAM" id="Phobius"/>
    </source>
</evidence>
<evidence type="ECO:0000313" key="3">
    <source>
        <dbReference type="Proteomes" id="UP000245655"/>
    </source>
</evidence>
<dbReference type="Proteomes" id="UP000245655">
    <property type="component" value="Unassembled WGS sequence"/>
</dbReference>
<keyword evidence="3" id="KW-1185">Reference proteome</keyword>
<reference evidence="2 3" key="1">
    <citation type="submission" date="2018-05" db="EMBL/GenBank/DDBJ databases">
        <title>Genomic Encyclopedia of Type Strains, Phase IV (KMG-IV): sequencing the most valuable type-strain genomes for metagenomic binning, comparative biology and taxonomic classification.</title>
        <authorList>
            <person name="Goeker M."/>
        </authorList>
    </citation>
    <scope>NUCLEOTIDE SEQUENCE [LARGE SCALE GENOMIC DNA]</scope>
    <source>
        <strain evidence="2 3">DSM 7229</strain>
    </source>
</reference>